<dbReference type="RefSeq" id="WP_350411338.1">
    <property type="nucleotide sequence ID" value="NZ_JBEOKT010000004.1"/>
</dbReference>
<dbReference type="PANTHER" id="PTHR43479:SF22">
    <property type="entry name" value="TRANSCRIPTIONAL REGULATOR, TETR FAMILY"/>
    <property type="match status" value="1"/>
</dbReference>
<dbReference type="SUPFAM" id="SSF46689">
    <property type="entry name" value="Homeodomain-like"/>
    <property type="match status" value="1"/>
</dbReference>
<sequence>MKSLLANIRITVDEKVYLKDPESSKKGQQIIENSILLIDELGLEAFTFKKLAEKIGTTEATIYRYFESKHKLLVYLISWYWNWLEYRLVFATSNIASAEARLKIAIHILSGKVENDMDYAHINETVLQRIVVAESAKAYLTKEVDADNKDGFFLSYKRLCKRIAGIVQEINPDYKYPDSLVSTVAESAHYQVFFAKHLPSLTNISKAPTENQLEEFLTDLVFKAISK</sequence>
<dbReference type="PANTHER" id="PTHR43479">
    <property type="entry name" value="ACREF/ENVCD OPERON REPRESSOR-RELATED"/>
    <property type="match status" value="1"/>
</dbReference>
<protein>
    <submittedName>
        <fullName evidence="4">TetR/AcrR family transcriptional regulator</fullName>
    </submittedName>
</protein>
<feature type="domain" description="HTH tetR-type" evidence="3">
    <location>
        <begin position="24"/>
        <end position="84"/>
    </location>
</feature>
<dbReference type="PRINTS" id="PR00455">
    <property type="entry name" value="HTHTETR"/>
</dbReference>
<evidence type="ECO:0000259" key="3">
    <source>
        <dbReference type="PROSITE" id="PS50977"/>
    </source>
</evidence>
<evidence type="ECO:0000313" key="5">
    <source>
        <dbReference type="Proteomes" id="UP001476807"/>
    </source>
</evidence>
<evidence type="ECO:0000256" key="2">
    <source>
        <dbReference type="PROSITE-ProRule" id="PRU00335"/>
    </source>
</evidence>
<dbReference type="Proteomes" id="UP001476807">
    <property type="component" value="Unassembled WGS sequence"/>
</dbReference>
<gene>
    <name evidence="4" type="ORF">ABS362_05490</name>
</gene>
<dbReference type="InterPro" id="IPR050624">
    <property type="entry name" value="HTH-type_Tx_Regulator"/>
</dbReference>
<evidence type="ECO:0000256" key="1">
    <source>
        <dbReference type="ARBA" id="ARBA00023125"/>
    </source>
</evidence>
<dbReference type="InterPro" id="IPR009057">
    <property type="entry name" value="Homeodomain-like_sf"/>
</dbReference>
<evidence type="ECO:0000313" key="4">
    <source>
        <dbReference type="EMBL" id="MER2996989.1"/>
    </source>
</evidence>
<keyword evidence="5" id="KW-1185">Reference proteome</keyword>
<reference evidence="4 5" key="1">
    <citation type="submission" date="2024-06" db="EMBL/GenBank/DDBJ databases">
        <title>Pontibacter populi HYL7-15.</title>
        <authorList>
            <person name="Kim M.K."/>
        </authorList>
    </citation>
    <scope>NUCLEOTIDE SEQUENCE [LARGE SCALE GENOMIC DNA]</scope>
    <source>
        <strain evidence="4 5">HYL7-15</strain>
    </source>
</reference>
<comment type="caution">
    <text evidence="4">The sequence shown here is derived from an EMBL/GenBank/DDBJ whole genome shotgun (WGS) entry which is preliminary data.</text>
</comment>
<dbReference type="PROSITE" id="PS50977">
    <property type="entry name" value="HTH_TETR_2"/>
    <property type="match status" value="1"/>
</dbReference>
<feature type="DNA-binding region" description="H-T-H motif" evidence="2">
    <location>
        <begin position="47"/>
        <end position="66"/>
    </location>
</feature>
<name>A0ABV1RRJ1_9BACT</name>
<proteinExistence type="predicted"/>
<organism evidence="4 5">
    <name type="scientific">Pontibacter populi</name>
    <dbReference type="NCBI Taxonomy" id="890055"/>
    <lineage>
        <taxon>Bacteria</taxon>
        <taxon>Pseudomonadati</taxon>
        <taxon>Bacteroidota</taxon>
        <taxon>Cytophagia</taxon>
        <taxon>Cytophagales</taxon>
        <taxon>Hymenobacteraceae</taxon>
        <taxon>Pontibacter</taxon>
    </lineage>
</organism>
<dbReference type="EMBL" id="JBEOKT010000004">
    <property type="protein sequence ID" value="MER2996989.1"/>
    <property type="molecule type" value="Genomic_DNA"/>
</dbReference>
<dbReference type="Pfam" id="PF00440">
    <property type="entry name" value="TetR_N"/>
    <property type="match status" value="1"/>
</dbReference>
<keyword evidence="1 2" id="KW-0238">DNA-binding</keyword>
<dbReference type="InterPro" id="IPR001647">
    <property type="entry name" value="HTH_TetR"/>
</dbReference>
<dbReference type="Gene3D" id="1.10.357.10">
    <property type="entry name" value="Tetracycline Repressor, domain 2"/>
    <property type="match status" value="1"/>
</dbReference>
<accession>A0ABV1RRJ1</accession>